<protein>
    <submittedName>
        <fullName evidence="2">Transcriptional regulator</fullName>
    </submittedName>
</protein>
<dbReference type="SUPFAM" id="SSF47413">
    <property type="entry name" value="lambda repressor-like DNA-binding domains"/>
    <property type="match status" value="1"/>
</dbReference>
<dbReference type="AlphaFoldDB" id="A0A2J8HTI2"/>
<dbReference type="Pfam" id="PF01381">
    <property type="entry name" value="HTH_3"/>
    <property type="match status" value="1"/>
</dbReference>
<name>A0A2J8HTI2_VIBDI</name>
<proteinExistence type="predicted"/>
<dbReference type="CDD" id="cd00093">
    <property type="entry name" value="HTH_XRE"/>
    <property type="match status" value="1"/>
</dbReference>
<comment type="caution">
    <text evidence="2">The sequence shown here is derived from an EMBL/GenBank/DDBJ whole genome shotgun (WGS) entry which is preliminary data.</text>
</comment>
<sequence>MLVNTPIAIGNALRKARKENGLKQTDLGLRQATVSSFESNPAKSTIETLFKFLSVNGLEMHIVTKGTNIIETKASVEEWRVAL</sequence>
<dbReference type="InterPro" id="IPR010982">
    <property type="entry name" value="Lambda_DNA-bd_dom_sf"/>
</dbReference>
<evidence type="ECO:0000259" key="1">
    <source>
        <dbReference type="PROSITE" id="PS50943"/>
    </source>
</evidence>
<evidence type="ECO:0000313" key="2">
    <source>
        <dbReference type="EMBL" id="PNI01569.1"/>
    </source>
</evidence>
<evidence type="ECO:0000313" key="3">
    <source>
        <dbReference type="Proteomes" id="UP000236449"/>
    </source>
</evidence>
<accession>A0A2J8HTI2</accession>
<dbReference type="EMBL" id="POSK01000020">
    <property type="protein sequence ID" value="PNI01569.1"/>
    <property type="molecule type" value="Genomic_DNA"/>
</dbReference>
<dbReference type="GO" id="GO:0003677">
    <property type="term" value="F:DNA binding"/>
    <property type="evidence" value="ECO:0007669"/>
    <property type="project" value="InterPro"/>
</dbReference>
<dbReference type="Gene3D" id="1.10.260.40">
    <property type="entry name" value="lambda repressor-like DNA-binding domains"/>
    <property type="match status" value="1"/>
</dbReference>
<gene>
    <name evidence="2" type="ORF">C1N32_20040</name>
</gene>
<dbReference type="OrthoDB" id="5891007at2"/>
<dbReference type="RefSeq" id="WP_102955494.1">
    <property type="nucleotide sequence ID" value="NZ_POSI01000027.1"/>
</dbReference>
<dbReference type="InterPro" id="IPR001387">
    <property type="entry name" value="Cro/C1-type_HTH"/>
</dbReference>
<dbReference type="Proteomes" id="UP000236449">
    <property type="component" value="Unassembled WGS sequence"/>
</dbReference>
<dbReference type="PROSITE" id="PS50943">
    <property type="entry name" value="HTH_CROC1"/>
    <property type="match status" value="1"/>
</dbReference>
<feature type="domain" description="HTH cro/C1-type" evidence="1">
    <location>
        <begin position="13"/>
        <end position="63"/>
    </location>
</feature>
<dbReference type="SMART" id="SM00530">
    <property type="entry name" value="HTH_XRE"/>
    <property type="match status" value="1"/>
</dbReference>
<reference evidence="2 3" key="1">
    <citation type="submission" date="2018-01" db="EMBL/GenBank/DDBJ databases">
        <title>Draft genome sequences of six Vibrio diazotrophicus strains isolated from deep-sea sediments of the Baltic Sea.</title>
        <authorList>
            <person name="Castillo D."/>
            <person name="Vandieken V."/>
            <person name="Chiang O."/>
            <person name="Middelboe M."/>
        </authorList>
    </citation>
    <scope>NUCLEOTIDE SEQUENCE [LARGE SCALE GENOMIC DNA]</scope>
    <source>
        <strain evidence="2 3">60.27F</strain>
    </source>
</reference>
<organism evidence="2 3">
    <name type="scientific">Vibrio diazotrophicus</name>
    <dbReference type="NCBI Taxonomy" id="685"/>
    <lineage>
        <taxon>Bacteria</taxon>
        <taxon>Pseudomonadati</taxon>
        <taxon>Pseudomonadota</taxon>
        <taxon>Gammaproteobacteria</taxon>
        <taxon>Vibrionales</taxon>
        <taxon>Vibrionaceae</taxon>
        <taxon>Vibrio</taxon>
    </lineage>
</organism>